<keyword evidence="1" id="KW-0812">Transmembrane</keyword>
<keyword evidence="3" id="KW-1185">Reference proteome</keyword>
<protein>
    <submittedName>
        <fullName evidence="2">Uncharacterized protein</fullName>
    </submittedName>
</protein>
<keyword evidence="1" id="KW-1133">Transmembrane helix</keyword>
<comment type="caution">
    <text evidence="2">The sequence shown here is derived from an EMBL/GenBank/DDBJ whole genome shotgun (WGS) entry which is preliminary data.</text>
</comment>
<evidence type="ECO:0000313" key="3">
    <source>
        <dbReference type="Proteomes" id="UP000477739"/>
    </source>
</evidence>
<feature type="transmembrane region" description="Helical" evidence="1">
    <location>
        <begin position="12"/>
        <end position="31"/>
    </location>
</feature>
<dbReference type="AlphaFoldDB" id="A0A6L6IPT5"/>
<sequence>MAVEKSGHRVQADNVAAAVIIGLACFMIWRYPAKAGLLPGSIRLLVS</sequence>
<keyword evidence="1" id="KW-0472">Membrane</keyword>
<dbReference type="EMBL" id="WMJZ01000067">
    <property type="protein sequence ID" value="MTH48851.1"/>
    <property type="molecule type" value="Genomic_DNA"/>
</dbReference>
<name>A0A6L6IPT5_9ENTR</name>
<evidence type="ECO:0000256" key="1">
    <source>
        <dbReference type="SAM" id="Phobius"/>
    </source>
</evidence>
<accession>A0A6L6IPT5</accession>
<proteinExistence type="predicted"/>
<dbReference type="Proteomes" id="UP000477739">
    <property type="component" value="Unassembled WGS sequence"/>
</dbReference>
<dbReference type="PROSITE" id="PS51257">
    <property type="entry name" value="PROKAR_LIPOPROTEIN"/>
    <property type="match status" value="1"/>
</dbReference>
<organism evidence="2 3">
    <name type="scientific">Intestinirhabdus alba</name>
    <dbReference type="NCBI Taxonomy" id="2899544"/>
    <lineage>
        <taxon>Bacteria</taxon>
        <taxon>Pseudomonadati</taxon>
        <taxon>Pseudomonadota</taxon>
        <taxon>Gammaproteobacteria</taxon>
        <taxon>Enterobacterales</taxon>
        <taxon>Enterobacteriaceae</taxon>
        <taxon>Intestinirhabdus</taxon>
    </lineage>
</organism>
<dbReference type="RefSeq" id="WP_155110218.1">
    <property type="nucleotide sequence ID" value="NZ_WMJZ01000067.1"/>
</dbReference>
<evidence type="ECO:0000313" key="2">
    <source>
        <dbReference type="EMBL" id="MTH48851.1"/>
    </source>
</evidence>
<reference evidence="2 3" key="1">
    <citation type="submission" date="2019-11" db="EMBL/GenBank/DDBJ databases">
        <title>Escherichia alba sp. nov. isolated from the gut of plastic-eating superworms Zophobas atratus.</title>
        <authorList>
            <person name="Yang Y."/>
        </authorList>
    </citation>
    <scope>NUCLEOTIDE SEQUENCE [LARGE SCALE GENOMIC DNA]</scope>
    <source>
        <strain evidence="3">BIT-B35</strain>
    </source>
</reference>
<gene>
    <name evidence="2" type="ORF">GJV78_21980</name>
</gene>